<keyword evidence="1" id="KW-0472">Membrane</keyword>
<comment type="caution">
    <text evidence="2">The sequence shown here is derived from an EMBL/GenBank/DDBJ whole genome shotgun (WGS) entry which is preliminary data.</text>
</comment>
<evidence type="ECO:0000313" key="2">
    <source>
        <dbReference type="EMBL" id="EKC66629.1"/>
    </source>
</evidence>
<keyword evidence="1" id="KW-0812">Transmembrane</keyword>
<protein>
    <submittedName>
        <fullName evidence="2">Spore maturation protein A/spore maturation protein B</fullName>
    </submittedName>
</protein>
<dbReference type="EMBL" id="AJWZ01004017">
    <property type="protein sequence ID" value="EKC66629.1"/>
    <property type="molecule type" value="Genomic_DNA"/>
</dbReference>
<gene>
    <name evidence="2" type="ORF">OBE_05839</name>
</gene>
<feature type="transmembrane region" description="Helical" evidence="1">
    <location>
        <begin position="40"/>
        <end position="63"/>
    </location>
</feature>
<evidence type="ECO:0000256" key="1">
    <source>
        <dbReference type="SAM" id="Phobius"/>
    </source>
</evidence>
<feature type="non-terminal residue" evidence="2">
    <location>
        <position position="1"/>
    </location>
</feature>
<sequence>AISLSLAAGLLGLGNASTPLGILVMKEFAKDRPNGYTATNNMVMFVVLNSTALKVFPSTIAAVRQNNGAANPLDFVAASLVASFVSVATGIILTKMLGGKKYE</sequence>
<organism evidence="2">
    <name type="scientific">human gut metagenome</name>
    <dbReference type="NCBI Taxonomy" id="408170"/>
    <lineage>
        <taxon>unclassified sequences</taxon>
        <taxon>metagenomes</taxon>
        <taxon>organismal metagenomes</taxon>
    </lineage>
</organism>
<accession>K1TGK7</accession>
<proteinExistence type="predicted"/>
<feature type="transmembrane region" description="Helical" evidence="1">
    <location>
        <begin position="75"/>
        <end position="93"/>
    </location>
</feature>
<keyword evidence="1" id="KW-1133">Transmembrane helix</keyword>
<name>K1TGK7_9ZZZZ</name>
<dbReference type="AlphaFoldDB" id="K1TGK7"/>
<reference evidence="2" key="1">
    <citation type="journal article" date="2013" name="Environ. Microbiol.">
        <title>Microbiota from the distal guts of lean and obese adolescents exhibit partial functional redundancy besides clear differences in community structure.</title>
        <authorList>
            <person name="Ferrer M."/>
            <person name="Ruiz A."/>
            <person name="Lanza F."/>
            <person name="Haange S.B."/>
            <person name="Oberbach A."/>
            <person name="Till H."/>
            <person name="Bargiela R."/>
            <person name="Campoy C."/>
            <person name="Segura M.T."/>
            <person name="Richter M."/>
            <person name="von Bergen M."/>
            <person name="Seifert J."/>
            <person name="Suarez A."/>
        </authorList>
    </citation>
    <scope>NUCLEOTIDE SEQUENCE</scope>
</reference>